<dbReference type="VEuPathDB" id="VectorBase:PPAI002610"/>
<sequence length="261" mass="28742">MVLLGVALIPAKATLLLLLLPGECRGERIAAVNCSMNSTSGDESTLYYSMNNSGIAVDLESTIGEEEAVISVEIPDFSPSTMLPDPLAVCDKFLQKTNLMSSTPNRLIFPPANDKVPPSEGAEKTAAAKAEADESKDDTLKEETEKNEESIKNISGKDFVSLKQILDDKPEVPEEKIEAEVVEEIVEIKEYNIVRVTEDLTKVVIEEESCEEEDNAVPETKKEESLPCQESVKQEAPAEKIEKVEEKKEIPATEKDKEDKE</sequence>
<feature type="chain" id="PRO_5043859310" evidence="2">
    <location>
        <begin position="27"/>
        <end position="261"/>
    </location>
</feature>
<feature type="signal peptide" evidence="2">
    <location>
        <begin position="1"/>
        <end position="26"/>
    </location>
</feature>
<keyword evidence="2" id="KW-0732">Signal</keyword>
<feature type="region of interest" description="Disordered" evidence="1">
    <location>
        <begin position="110"/>
        <end position="150"/>
    </location>
</feature>
<dbReference type="AlphaFoldDB" id="A0A1B0D553"/>
<evidence type="ECO:0000313" key="4">
    <source>
        <dbReference type="Proteomes" id="UP000092462"/>
    </source>
</evidence>
<proteinExistence type="predicted"/>
<reference evidence="3" key="1">
    <citation type="submission" date="2022-08" db="UniProtKB">
        <authorList>
            <consortium name="EnsemblMetazoa"/>
        </authorList>
    </citation>
    <scope>IDENTIFICATION</scope>
    <source>
        <strain evidence="3">Israel</strain>
    </source>
</reference>
<accession>A0A1B0D553</accession>
<organism evidence="3 4">
    <name type="scientific">Phlebotomus papatasi</name>
    <name type="common">Sandfly</name>
    <dbReference type="NCBI Taxonomy" id="29031"/>
    <lineage>
        <taxon>Eukaryota</taxon>
        <taxon>Metazoa</taxon>
        <taxon>Ecdysozoa</taxon>
        <taxon>Arthropoda</taxon>
        <taxon>Hexapoda</taxon>
        <taxon>Insecta</taxon>
        <taxon>Pterygota</taxon>
        <taxon>Neoptera</taxon>
        <taxon>Endopterygota</taxon>
        <taxon>Diptera</taxon>
        <taxon>Nematocera</taxon>
        <taxon>Psychodoidea</taxon>
        <taxon>Psychodidae</taxon>
        <taxon>Phlebotomus</taxon>
        <taxon>Phlebotomus</taxon>
    </lineage>
</organism>
<feature type="compositionally biased region" description="Basic and acidic residues" evidence="1">
    <location>
        <begin position="130"/>
        <end position="150"/>
    </location>
</feature>
<dbReference type="EnsemblMetazoa" id="PPAI002610-RA">
    <property type="protein sequence ID" value="PPAI002610-PA"/>
    <property type="gene ID" value="PPAI002610"/>
</dbReference>
<dbReference type="EMBL" id="AJVK01025086">
    <property type="status" value="NOT_ANNOTATED_CDS"/>
    <property type="molecule type" value="Genomic_DNA"/>
</dbReference>
<evidence type="ECO:0000256" key="2">
    <source>
        <dbReference type="SAM" id="SignalP"/>
    </source>
</evidence>
<evidence type="ECO:0000313" key="3">
    <source>
        <dbReference type="EnsemblMetazoa" id="PPAI002610-PA"/>
    </source>
</evidence>
<dbReference type="Proteomes" id="UP000092462">
    <property type="component" value="Unassembled WGS sequence"/>
</dbReference>
<name>A0A1B0D553_PHLPP</name>
<feature type="region of interest" description="Disordered" evidence="1">
    <location>
        <begin position="208"/>
        <end position="261"/>
    </location>
</feature>
<feature type="compositionally biased region" description="Basic and acidic residues" evidence="1">
    <location>
        <begin position="232"/>
        <end position="261"/>
    </location>
</feature>
<keyword evidence="4" id="KW-1185">Reference proteome</keyword>
<protein>
    <submittedName>
        <fullName evidence="3">Uncharacterized protein</fullName>
    </submittedName>
</protein>
<evidence type="ECO:0000256" key="1">
    <source>
        <dbReference type="SAM" id="MobiDB-lite"/>
    </source>
</evidence>